<evidence type="ECO:0000313" key="2">
    <source>
        <dbReference type="Proteomes" id="UP001139971"/>
    </source>
</evidence>
<dbReference type="RefSeq" id="WP_263541540.1">
    <property type="nucleotide sequence ID" value="NZ_JAOVZO020000018.1"/>
</dbReference>
<protein>
    <submittedName>
        <fullName evidence="1">Uncharacterized protein</fullName>
    </submittedName>
</protein>
<proteinExistence type="predicted"/>
<keyword evidence="2" id="KW-1185">Reference proteome</keyword>
<dbReference type="Proteomes" id="UP001139971">
    <property type="component" value="Unassembled WGS sequence"/>
</dbReference>
<dbReference type="EMBL" id="JAOVZO020000018">
    <property type="protein sequence ID" value="MDC8013895.1"/>
    <property type="molecule type" value="Genomic_DNA"/>
</dbReference>
<name>A0A9X3YMC2_9GAMM</name>
<evidence type="ECO:0000313" key="1">
    <source>
        <dbReference type="EMBL" id="MDC8013895.1"/>
    </source>
</evidence>
<sequence length="214" mass="22490">MNEPIYAPVVNVPARTHSILVLSERTAPWFEIYSVGGSRALAGALQAASMLLEALPDRVDGLPLDALMNATIDASVFALAGSRADSADLGGAAAADVARHIESELRILADAAIPRELGAECERVIGDLFDGRAHVLLPHWMHLESSGDTSRLSINALVVGGLARDGRVPLSPVTFTVAVTQTRGLLRRRRETSVGIRALHIAVNIGGSDAAAYG</sequence>
<gene>
    <name evidence="1" type="ORF">OD750_015230</name>
</gene>
<comment type="caution">
    <text evidence="1">The sequence shown here is derived from an EMBL/GenBank/DDBJ whole genome shotgun (WGS) entry which is preliminary data.</text>
</comment>
<dbReference type="AlphaFoldDB" id="A0A9X3YMC2"/>
<accession>A0A9X3YMC2</accession>
<reference evidence="1" key="1">
    <citation type="submission" date="2023-02" db="EMBL/GenBank/DDBJ databases">
        <title>Tahibacter soli sp. nov. isolated from soil.</title>
        <authorList>
            <person name="Baek J.H."/>
            <person name="Lee J.K."/>
            <person name="Choi D.G."/>
            <person name="Jeon C.O."/>
        </authorList>
    </citation>
    <scope>NUCLEOTIDE SEQUENCE</scope>
    <source>
        <strain evidence="1">BL</strain>
    </source>
</reference>
<organism evidence="1 2">
    <name type="scientific">Tahibacter soli</name>
    <dbReference type="NCBI Taxonomy" id="2983605"/>
    <lineage>
        <taxon>Bacteria</taxon>
        <taxon>Pseudomonadati</taxon>
        <taxon>Pseudomonadota</taxon>
        <taxon>Gammaproteobacteria</taxon>
        <taxon>Lysobacterales</taxon>
        <taxon>Rhodanobacteraceae</taxon>
        <taxon>Tahibacter</taxon>
    </lineage>
</organism>